<dbReference type="RefSeq" id="WP_169118547.1">
    <property type="nucleotide sequence ID" value="NZ_WTVG02000039.1"/>
</dbReference>
<reference evidence="1" key="1">
    <citation type="submission" date="2019-12" db="EMBL/GenBank/DDBJ databases">
        <title>Comparative genomics gives insights into the taxonomy of the Azoarcus-Aromatoleum group and reveals separate origins of nif in the plant-associated Azoarcus and non-plant-associated Aromatoleum sub-groups.</title>
        <authorList>
            <person name="Lafos M."/>
            <person name="Maluk M."/>
            <person name="Batista M."/>
            <person name="Junghare M."/>
            <person name="Carmona M."/>
            <person name="Faoro H."/>
            <person name="Cruz L.M."/>
            <person name="Battistoni F."/>
            <person name="De Souza E."/>
            <person name="Pedrosa F."/>
            <person name="Chen W.-M."/>
            <person name="Poole P.S."/>
            <person name="Dixon R.A."/>
            <person name="James E.K."/>
        </authorList>
    </citation>
    <scope>NUCLEOTIDE SEQUENCE</scope>
    <source>
        <strain evidence="1">LuFRes1</strain>
    </source>
</reference>
<gene>
    <name evidence="1" type="ORF">GO606_10670</name>
</gene>
<dbReference type="CDD" id="cd05233">
    <property type="entry name" value="SDR_c"/>
    <property type="match status" value="1"/>
</dbReference>
<name>A0ABX1PKT6_9RHOO</name>
<dbReference type="SUPFAM" id="SSF51735">
    <property type="entry name" value="NAD(P)-binding Rossmann-fold domains"/>
    <property type="match status" value="1"/>
</dbReference>
<keyword evidence="2" id="KW-1185">Reference proteome</keyword>
<dbReference type="InterPro" id="IPR036291">
    <property type="entry name" value="NAD(P)-bd_dom_sf"/>
</dbReference>
<dbReference type="Pfam" id="PF13561">
    <property type="entry name" value="adh_short_C2"/>
    <property type="match status" value="1"/>
</dbReference>
<dbReference type="PRINTS" id="PR00081">
    <property type="entry name" value="GDHRDH"/>
</dbReference>
<dbReference type="EMBL" id="WTVG01000026">
    <property type="protein sequence ID" value="NMG25183.1"/>
    <property type="molecule type" value="Genomic_DNA"/>
</dbReference>
<dbReference type="InterPro" id="IPR002347">
    <property type="entry name" value="SDR_fam"/>
</dbReference>
<evidence type="ECO:0000313" key="2">
    <source>
        <dbReference type="Proteomes" id="UP000615989"/>
    </source>
</evidence>
<evidence type="ECO:0000313" key="1">
    <source>
        <dbReference type="EMBL" id="NMG25183.1"/>
    </source>
</evidence>
<dbReference type="Gene3D" id="3.40.50.720">
    <property type="entry name" value="NAD(P)-binding Rossmann-like Domain"/>
    <property type="match status" value="1"/>
</dbReference>
<sequence>MLLKDKVVIVSGIGPGLGVKMAVLAAQEGAKGVVLAARTAAKLDDAERAIREADLATPVLKLPTDISRKGDCERLAAQTVERFGQIDALINSAYLHDFGPVESSDMDDWRRLMEVNLYGSMNMTYAVLPQMKRQRSGSIVMVNTMATRKPYSPEAGYAVSKGALSTAAQYLAGDLGQYGIRVNSTYMGWMWGASLKDYFERQASQSGVSVESLKAELAKDIPLREIPEDGECAKAVIFLASDYAKVITGAQLDVNGGHFLPY</sequence>
<dbReference type="NCBIfam" id="NF005909">
    <property type="entry name" value="PRK07890.1"/>
    <property type="match status" value="1"/>
</dbReference>
<proteinExistence type="predicted"/>
<dbReference type="Proteomes" id="UP000615989">
    <property type="component" value="Unassembled WGS sequence"/>
</dbReference>
<dbReference type="PANTHER" id="PTHR43975">
    <property type="entry name" value="ZGC:101858"/>
    <property type="match status" value="1"/>
</dbReference>
<dbReference type="PANTHER" id="PTHR43975:SF2">
    <property type="entry name" value="EG:BACR7A4.14 PROTEIN-RELATED"/>
    <property type="match status" value="1"/>
</dbReference>
<accession>A0ABX1PKT6</accession>
<organism evidence="1 2">
    <name type="scientific">Aromatoleum anaerobium</name>
    <dbReference type="NCBI Taxonomy" id="182180"/>
    <lineage>
        <taxon>Bacteria</taxon>
        <taxon>Pseudomonadati</taxon>
        <taxon>Pseudomonadota</taxon>
        <taxon>Betaproteobacteria</taxon>
        <taxon>Rhodocyclales</taxon>
        <taxon>Rhodocyclaceae</taxon>
        <taxon>Aromatoleum</taxon>
    </lineage>
</organism>
<comment type="caution">
    <text evidence="1">The sequence shown here is derived from an EMBL/GenBank/DDBJ whole genome shotgun (WGS) entry which is preliminary data.</text>
</comment>
<protein>
    <submittedName>
        <fullName evidence="1">SDR family oxidoreductase</fullName>
    </submittedName>
</protein>